<sequence>QKHLKMVLAVVIFALALAQGIQCAVVDTRELPSISTLPLIIDGQPSLIQTLPAFIEPEIEAMPLPVPEAIVSNPCEICFAYMTDLIDQLTVIAPEIEAHPMPEVEQEPEFVIMPHPMPTVDVVEPEFVIFPHPMPAVEVIGA</sequence>
<feature type="non-terminal residue" evidence="2">
    <location>
        <position position="1"/>
    </location>
</feature>
<protein>
    <submittedName>
        <fullName evidence="2">Uncharacterized protein</fullName>
    </submittedName>
</protein>
<name>V5GNS1_ANOGL</name>
<feature type="signal peptide" evidence="1">
    <location>
        <begin position="1"/>
        <end position="18"/>
    </location>
</feature>
<evidence type="ECO:0000256" key="1">
    <source>
        <dbReference type="SAM" id="SignalP"/>
    </source>
</evidence>
<organism evidence="2">
    <name type="scientific">Anoplophora glabripennis</name>
    <name type="common">Asian longhorn beetle</name>
    <name type="synonym">Anoplophora nobilis</name>
    <dbReference type="NCBI Taxonomy" id="217634"/>
    <lineage>
        <taxon>Eukaryota</taxon>
        <taxon>Metazoa</taxon>
        <taxon>Ecdysozoa</taxon>
        <taxon>Arthropoda</taxon>
        <taxon>Hexapoda</taxon>
        <taxon>Insecta</taxon>
        <taxon>Pterygota</taxon>
        <taxon>Neoptera</taxon>
        <taxon>Endopterygota</taxon>
        <taxon>Coleoptera</taxon>
        <taxon>Polyphaga</taxon>
        <taxon>Cucujiformia</taxon>
        <taxon>Chrysomeloidea</taxon>
        <taxon>Cerambycidae</taxon>
        <taxon>Lamiinae</taxon>
        <taxon>Lamiini</taxon>
        <taxon>Anoplophora</taxon>
    </lineage>
</organism>
<dbReference type="AlphaFoldDB" id="V5GNS1"/>
<proteinExistence type="predicted"/>
<reference evidence="2" key="1">
    <citation type="submission" date="2013-07" db="EMBL/GenBank/DDBJ databases">
        <title>Midgut Transcriptome Profiling of Anoplphora glabripennis, a Lignocellulose Degrading, Wood-Boring Cerambycid.</title>
        <authorList>
            <person name="Scully E.D."/>
            <person name="Hoover K."/>
            <person name="Carlson J.E."/>
            <person name="Tien M."/>
            <person name="Geib S.M."/>
        </authorList>
    </citation>
    <scope>NUCLEOTIDE SEQUENCE</scope>
</reference>
<keyword evidence="1" id="KW-0732">Signal</keyword>
<feature type="chain" id="PRO_5004733605" evidence="1">
    <location>
        <begin position="19"/>
        <end position="142"/>
    </location>
</feature>
<dbReference type="EMBL" id="GALX01002687">
    <property type="protein sequence ID" value="JAB65779.1"/>
    <property type="molecule type" value="Transcribed_RNA"/>
</dbReference>
<evidence type="ECO:0000313" key="2">
    <source>
        <dbReference type="EMBL" id="JAB65779.1"/>
    </source>
</evidence>
<accession>V5GNS1</accession>